<feature type="compositionally biased region" description="Basic residues" evidence="1">
    <location>
        <begin position="77"/>
        <end position="96"/>
    </location>
</feature>
<dbReference type="Proteomes" id="UP000828390">
    <property type="component" value="Unassembled WGS sequence"/>
</dbReference>
<reference evidence="2" key="2">
    <citation type="submission" date="2020-11" db="EMBL/GenBank/DDBJ databases">
        <authorList>
            <person name="McCartney M.A."/>
            <person name="Auch B."/>
            <person name="Kono T."/>
            <person name="Mallez S."/>
            <person name="Becker A."/>
            <person name="Gohl D.M."/>
            <person name="Silverstein K.A.T."/>
            <person name="Koren S."/>
            <person name="Bechman K.B."/>
            <person name="Herman A."/>
            <person name="Abrahante J.E."/>
            <person name="Garbe J."/>
        </authorList>
    </citation>
    <scope>NUCLEOTIDE SEQUENCE</scope>
    <source>
        <strain evidence="2">Duluth1</strain>
        <tissue evidence="2">Whole animal</tissue>
    </source>
</reference>
<reference evidence="2" key="1">
    <citation type="journal article" date="2019" name="bioRxiv">
        <title>The Genome of the Zebra Mussel, Dreissena polymorpha: A Resource for Invasive Species Research.</title>
        <authorList>
            <person name="McCartney M.A."/>
            <person name="Auch B."/>
            <person name="Kono T."/>
            <person name="Mallez S."/>
            <person name="Zhang Y."/>
            <person name="Obille A."/>
            <person name="Becker A."/>
            <person name="Abrahante J.E."/>
            <person name="Garbe J."/>
            <person name="Badalamenti J.P."/>
            <person name="Herman A."/>
            <person name="Mangelson H."/>
            <person name="Liachko I."/>
            <person name="Sullivan S."/>
            <person name="Sone E.D."/>
            <person name="Koren S."/>
            <person name="Silverstein K.A.T."/>
            <person name="Beckman K.B."/>
            <person name="Gohl D.M."/>
        </authorList>
    </citation>
    <scope>NUCLEOTIDE SEQUENCE</scope>
    <source>
        <strain evidence="2">Duluth1</strain>
        <tissue evidence="2">Whole animal</tissue>
    </source>
</reference>
<keyword evidence="3" id="KW-1185">Reference proteome</keyword>
<evidence type="ECO:0000256" key="1">
    <source>
        <dbReference type="SAM" id="MobiDB-lite"/>
    </source>
</evidence>
<dbReference type="EMBL" id="JAIWYP010000002">
    <property type="protein sequence ID" value="KAH3872452.1"/>
    <property type="molecule type" value="Genomic_DNA"/>
</dbReference>
<proteinExistence type="predicted"/>
<feature type="compositionally biased region" description="Basic residues" evidence="1">
    <location>
        <begin position="103"/>
        <end position="120"/>
    </location>
</feature>
<organism evidence="2 3">
    <name type="scientific">Dreissena polymorpha</name>
    <name type="common">Zebra mussel</name>
    <name type="synonym">Mytilus polymorpha</name>
    <dbReference type="NCBI Taxonomy" id="45954"/>
    <lineage>
        <taxon>Eukaryota</taxon>
        <taxon>Metazoa</taxon>
        <taxon>Spiralia</taxon>
        <taxon>Lophotrochozoa</taxon>
        <taxon>Mollusca</taxon>
        <taxon>Bivalvia</taxon>
        <taxon>Autobranchia</taxon>
        <taxon>Heteroconchia</taxon>
        <taxon>Euheterodonta</taxon>
        <taxon>Imparidentia</taxon>
        <taxon>Neoheterodontei</taxon>
        <taxon>Myida</taxon>
        <taxon>Dreissenoidea</taxon>
        <taxon>Dreissenidae</taxon>
        <taxon>Dreissena</taxon>
    </lineage>
</organism>
<accession>A0A9D4M7Q7</accession>
<evidence type="ECO:0000313" key="2">
    <source>
        <dbReference type="EMBL" id="KAH3872452.1"/>
    </source>
</evidence>
<gene>
    <name evidence="2" type="ORF">DPMN_035668</name>
</gene>
<comment type="caution">
    <text evidence="2">The sequence shown here is derived from an EMBL/GenBank/DDBJ whole genome shotgun (WGS) entry which is preliminary data.</text>
</comment>
<name>A0A9D4M7Q7_DREPO</name>
<feature type="region of interest" description="Disordered" evidence="1">
    <location>
        <begin position="61"/>
        <end position="137"/>
    </location>
</feature>
<evidence type="ECO:0000313" key="3">
    <source>
        <dbReference type="Proteomes" id="UP000828390"/>
    </source>
</evidence>
<protein>
    <submittedName>
        <fullName evidence="2">Uncharacterized protein</fullName>
    </submittedName>
</protein>
<dbReference type="AlphaFoldDB" id="A0A9D4M7Q7"/>
<sequence>MTPGRKLEVANGWMNLRKRIITGQDVDLNGLNAGSRSTSDHMALLCQMPLRHQQVATIVLSRHRTRSPLSSSSRRQYAPKRSRQSSRRCFSRRPRSQRSQTISRHRRDQGRRQSSRRHSCGKSSPRLTRVKLDRQIR</sequence>